<sequence length="278" mass="29240">MTDSPALPAAVASELSAVVFDWAGTMIDFGSRAPVEVFRAVFESSGVPVTEAQARGPMGAAKRDHIAALLALDDVKTRWADKQGSEPTDAEIDRLYKEFLPLQKEVLGRHCEPIPGVVELLQALSEAGVPIGSTTGYNRDLMSVVLPLAKAAGVAPNAAVCSDDVPAGRPRPWMLLEALKRMDAAPIWRAVKVDDTPMGVEAARNAGCWGVGLSASGNALGVSLAEWNKMPAAERTAALTPIEATFRDAGAHYVIPTAADLPPVLTEIASRLAAGERP</sequence>
<dbReference type="Gene3D" id="1.10.150.240">
    <property type="entry name" value="Putative phosphatase, domain 2"/>
    <property type="match status" value="1"/>
</dbReference>
<dbReference type="NCBIfam" id="TIGR01509">
    <property type="entry name" value="HAD-SF-IA-v3"/>
    <property type="match status" value="1"/>
</dbReference>
<keyword evidence="1" id="KW-0704">Schiff base</keyword>
<keyword evidence="2" id="KW-0378">Hydrolase</keyword>
<dbReference type="InterPro" id="IPR023214">
    <property type="entry name" value="HAD_sf"/>
</dbReference>
<dbReference type="InterPro" id="IPR006439">
    <property type="entry name" value="HAD-SF_hydro_IA"/>
</dbReference>
<evidence type="ECO:0000313" key="3">
    <source>
        <dbReference type="Proteomes" id="UP000609651"/>
    </source>
</evidence>
<dbReference type="InterPro" id="IPR023198">
    <property type="entry name" value="PGP-like_dom2"/>
</dbReference>
<dbReference type="Gene3D" id="3.40.50.1000">
    <property type="entry name" value="HAD superfamily/HAD-like"/>
    <property type="match status" value="1"/>
</dbReference>
<dbReference type="SFLD" id="SFLDG01129">
    <property type="entry name" value="C1.5:_HAD__Beta-PGM__Phosphata"/>
    <property type="match status" value="1"/>
</dbReference>
<organism evidence="2 3">
    <name type="scientific">Alienimonas chondri</name>
    <dbReference type="NCBI Taxonomy" id="2681879"/>
    <lineage>
        <taxon>Bacteria</taxon>
        <taxon>Pseudomonadati</taxon>
        <taxon>Planctomycetota</taxon>
        <taxon>Planctomycetia</taxon>
        <taxon>Planctomycetales</taxon>
        <taxon>Planctomycetaceae</taxon>
        <taxon>Alienimonas</taxon>
    </lineage>
</organism>
<dbReference type="GO" id="GO:0050194">
    <property type="term" value="F:phosphonoacetaldehyde hydrolase activity"/>
    <property type="evidence" value="ECO:0007669"/>
    <property type="project" value="UniProtKB-EC"/>
</dbReference>
<protein>
    <submittedName>
        <fullName evidence="2">Phosphonoacetaldehyde hydrolase</fullName>
        <ecNumber evidence="2">3.11.1.1</ecNumber>
    </submittedName>
</protein>
<dbReference type="InterPro" id="IPR006323">
    <property type="entry name" value="Phosphonoacetald_hydro"/>
</dbReference>
<keyword evidence="3" id="KW-1185">Reference proteome</keyword>
<dbReference type="PANTHER" id="PTHR43434:SF19">
    <property type="entry name" value="PHOSPHONOACETALDEHYDE HYDROLASE"/>
    <property type="match status" value="1"/>
</dbReference>
<dbReference type="NCBIfam" id="TIGR01422">
    <property type="entry name" value="phosphonatase"/>
    <property type="match status" value="1"/>
</dbReference>
<name>A0ABX1V7D6_9PLAN</name>
<dbReference type="SUPFAM" id="SSF56784">
    <property type="entry name" value="HAD-like"/>
    <property type="match status" value="1"/>
</dbReference>
<dbReference type="InterPro" id="IPR050155">
    <property type="entry name" value="HAD-like_hydrolase_sf"/>
</dbReference>
<evidence type="ECO:0000256" key="1">
    <source>
        <dbReference type="ARBA" id="ARBA00023270"/>
    </source>
</evidence>
<reference evidence="2 3" key="1">
    <citation type="journal article" date="2020" name="Syst. Appl. Microbiol.">
        <title>Alienimonas chondri sp. nov., a novel planctomycete isolated from the biofilm of the red alga Chondrus crispus.</title>
        <authorList>
            <person name="Vitorino I."/>
            <person name="Albuquerque L."/>
            <person name="Wiegand S."/>
            <person name="Kallscheuer N."/>
            <person name="da Costa M.S."/>
            <person name="Lobo-da-Cunha A."/>
            <person name="Jogler C."/>
            <person name="Lage O.M."/>
        </authorList>
    </citation>
    <scope>NUCLEOTIDE SEQUENCE [LARGE SCALE GENOMIC DNA]</scope>
    <source>
        <strain evidence="2 3">LzC2</strain>
    </source>
</reference>
<comment type="caution">
    <text evidence="2">The sequence shown here is derived from an EMBL/GenBank/DDBJ whole genome shotgun (WGS) entry which is preliminary data.</text>
</comment>
<dbReference type="SFLD" id="SFLDS00003">
    <property type="entry name" value="Haloacid_Dehalogenase"/>
    <property type="match status" value="1"/>
</dbReference>
<dbReference type="EMBL" id="WTPX01000003">
    <property type="protein sequence ID" value="NNJ24120.1"/>
    <property type="molecule type" value="Genomic_DNA"/>
</dbReference>
<evidence type="ECO:0000313" key="2">
    <source>
        <dbReference type="EMBL" id="NNJ24120.1"/>
    </source>
</evidence>
<proteinExistence type="inferred from homology"/>
<dbReference type="SFLD" id="SFLDG01135">
    <property type="entry name" value="C1.5.6:_HAD__Beta-PGM__Phospha"/>
    <property type="match status" value="1"/>
</dbReference>
<dbReference type="RefSeq" id="WP_206678515.1">
    <property type="nucleotide sequence ID" value="NZ_WTPX01000003.1"/>
</dbReference>
<accession>A0ABX1V7D6</accession>
<gene>
    <name evidence="2" type="primary">phnX</name>
    <name evidence="2" type="ORF">LzC2_01700</name>
</gene>
<dbReference type="HAMAP" id="MF_01375">
    <property type="entry name" value="PhnX"/>
    <property type="match status" value="1"/>
</dbReference>
<dbReference type="Pfam" id="PF00702">
    <property type="entry name" value="Hydrolase"/>
    <property type="match status" value="1"/>
</dbReference>
<dbReference type="EC" id="3.11.1.1" evidence="2"/>
<dbReference type="Proteomes" id="UP000609651">
    <property type="component" value="Unassembled WGS sequence"/>
</dbReference>
<dbReference type="PANTHER" id="PTHR43434">
    <property type="entry name" value="PHOSPHOGLYCOLATE PHOSPHATASE"/>
    <property type="match status" value="1"/>
</dbReference>
<dbReference type="InterPro" id="IPR036412">
    <property type="entry name" value="HAD-like_sf"/>
</dbReference>